<feature type="domain" description="Beta-lactamase-like ARB-00930-like C-terminal" evidence="4">
    <location>
        <begin position="419"/>
        <end position="577"/>
    </location>
</feature>
<dbReference type="SUPFAM" id="SSF56601">
    <property type="entry name" value="beta-lactamase/transpeptidase-like"/>
    <property type="match status" value="1"/>
</dbReference>
<evidence type="ECO:0000313" key="5">
    <source>
        <dbReference type="EMBL" id="KAI1866927.1"/>
    </source>
</evidence>
<feature type="chain" id="PRO_5040344610" description="Beta-lactamase-related domain-containing protein" evidence="2">
    <location>
        <begin position="19"/>
        <end position="585"/>
    </location>
</feature>
<dbReference type="InterPro" id="IPR058664">
    <property type="entry name" value="ARB_00930-like_C"/>
</dbReference>
<dbReference type="Pfam" id="PF26335">
    <property type="entry name" value="ARB_00930_C"/>
    <property type="match status" value="1"/>
</dbReference>
<comment type="caution">
    <text evidence="5">The sequence shown here is derived from an EMBL/GenBank/DDBJ whole genome shotgun (WGS) entry which is preliminary data.</text>
</comment>
<dbReference type="PANTHER" id="PTHR22935">
    <property type="entry name" value="PENICILLIN-BINDING PROTEIN"/>
    <property type="match status" value="1"/>
</dbReference>
<evidence type="ECO:0000259" key="3">
    <source>
        <dbReference type="Pfam" id="PF00144"/>
    </source>
</evidence>
<proteinExistence type="inferred from homology"/>
<keyword evidence="2" id="KW-0732">Signal</keyword>
<comment type="similarity">
    <text evidence="1">Belongs to the beta-lactamase family.</text>
</comment>
<feature type="signal peptide" evidence="2">
    <location>
        <begin position="1"/>
        <end position="18"/>
    </location>
</feature>
<dbReference type="PANTHER" id="PTHR22935:SF95">
    <property type="entry name" value="BETA-LACTAMASE-LIKE 1-RELATED"/>
    <property type="match status" value="1"/>
</dbReference>
<keyword evidence="6" id="KW-1185">Reference proteome</keyword>
<dbReference type="AlphaFoldDB" id="A0A9P9WJP7"/>
<name>A0A9P9WJP7_9PEZI</name>
<dbReference type="Proteomes" id="UP000829685">
    <property type="component" value="Unassembled WGS sequence"/>
</dbReference>
<evidence type="ECO:0000256" key="2">
    <source>
        <dbReference type="SAM" id="SignalP"/>
    </source>
</evidence>
<accession>A0A9P9WJP7</accession>
<feature type="domain" description="Beta-lactamase-related" evidence="3">
    <location>
        <begin position="95"/>
        <end position="397"/>
    </location>
</feature>
<dbReference type="Pfam" id="PF00144">
    <property type="entry name" value="Beta-lactamase"/>
    <property type="match status" value="1"/>
</dbReference>
<sequence>MYTTTILSSLILLGNAVAIDCRPPGPVVPKPRNLHANELFAQATANLTDALESALNGTIVAGWPVENTSFSIGLVSWDQPEKAVPTWEYHHLAPTNVNGTKHLTRDSQYLIGSISKVFTDYILLQSGLELDSPITEYLSVLQDEASLIHWRNITLRHLASQVAGIPPNYGFSEYYYLKEYFVALGFPLLPDSDYPPCGVLELNGGCTKDQFFQGMLSSYPVAAPESRPVYSNIAFNLIVYAIQEQTGQNYTELLRDFVTTPLGLSNTMVSPGDDSKAVIPPVDNSWGSDYGDNAPGGGLVSSLSDLSIFIRGILDHSILESETEVLQWLKPSSSTGSPSSLVGMPWEIYRTQELTPAHPHTIDIYAKAGSAYGYQSHMAVIDEYGVAVVVLTAGSAKATDIIYGTVLSTLIPAIDEIARSQAAQYTGSFVSVADGGVNATLVQDDDSLVLAGLRRNGTDVLEGLFEINRVAIGGFLNVEPSRARLYPVGVETPGSCPRPDGSNGTVVLEDWRVDWVFEMRSDSELPGAALTAGDCLTWTLADWIHYGSEPLDRVVFVLDPQTRQVLGVEVPFIRSGVLGKSESGD</sequence>
<reference evidence="5" key="1">
    <citation type="submission" date="2021-03" db="EMBL/GenBank/DDBJ databases">
        <title>Revisited historic fungal species revealed as producer of novel bioactive compounds through whole genome sequencing and comparative genomics.</title>
        <authorList>
            <person name="Vignolle G.A."/>
            <person name="Hochenegger N."/>
            <person name="Mach R.L."/>
            <person name="Mach-Aigner A.R."/>
            <person name="Javad Rahimi M."/>
            <person name="Salim K.A."/>
            <person name="Chan C.M."/>
            <person name="Lim L.B.L."/>
            <person name="Cai F."/>
            <person name="Druzhinina I.S."/>
            <person name="U'Ren J.M."/>
            <person name="Derntl C."/>
        </authorList>
    </citation>
    <scope>NUCLEOTIDE SEQUENCE</scope>
    <source>
        <strain evidence="5">TUCIM 5799</strain>
    </source>
</reference>
<dbReference type="Gene3D" id="3.40.710.10">
    <property type="entry name" value="DD-peptidase/beta-lactamase superfamily"/>
    <property type="match status" value="1"/>
</dbReference>
<gene>
    <name evidence="5" type="ORF">JX265_007503</name>
</gene>
<dbReference type="InterPro" id="IPR001466">
    <property type="entry name" value="Beta-lactam-related"/>
</dbReference>
<dbReference type="InterPro" id="IPR012338">
    <property type="entry name" value="Beta-lactam/transpept-like"/>
</dbReference>
<evidence type="ECO:0000259" key="4">
    <source>
        <dbReference type="Pfam" id="PF26335"/>
    </source>
</evidence>
<evidence type="ECO:0000256" key="1">
    <source>
        <dbReference type="ARBA" id="ARBA00038473"/>
    </source>
</evidence>
<evidence type="ECO:0000313" key="6">
    <source>
        <dbReference type="Proteomes" id="UP000829685"/>
    </source>
</evidence>
<organism evidence="5 6">
    <name type="scientific">Neoarthrinium moseri</name>
    <dbReference type="NCBI Taxonomy" id="1658444"/>
    <lineage>
        <taxon>Eukaryota</taxon>
        <taxon>Fungi</taxon>
        <taxon>Dikarya</taxon>
        <taxon>Ascomycota</taxon>
        <taxon>Pezizomycotina</taxon>
        <taxon>Sordariomycetes</taxon>
        <taxon>Xylariomycetidae</taxon>
        <taxon>Amphisphaeriales</taxon>
        <taxon>Apiosporaceae</taxon>
        <taxon>Neoarthrinium</taxon>
    </lineage>
</organism>
<dbReference type="InterPro" id="IPR051478">
    <property type="entry name" value="Beta-lactamase-like_AB/R"/>
</dbReference>
<evidence type="ECO:0008006" key="7">
    <source>
        <dbReference type="Google" id="ProtNLM"/>
    </source>
</evidence>
<dbReference type="EMBL" id="JAFIMR010000019">
    <property type="protein sequence ID" value="KAI1866927.1"/>
    <property type="molecule type" value="Genomic_DNA"/>
</dbReference>
<protein>
    <recommendedName>
        <fullName evidence="7">Beta-lactamase-related domain-containing protein</fullName>
    </recommendedName>
</protein>